<dbReference type="GO" id="GO:0003677">
    <property type="term" value="F:DNA binding"/>
    <property type="evidence" value="ECO:0007669"/>
    <property type="project" value="UniProtKB-KW"/>
</dbReference>
<dbReference type="Proteomes" id="UP000198925">
    <property type="component" value="Unassembled WGS sequence"/>
</dbReference>
<dbReference type="SMART" id="SM00857">
    <property type="entry name" value="Resolvase"/>
    <property type="match status" value="1"/>
</dbReference>
<dbReference type="InterPro" id="IPR006119">
    <property type="entry name" value="Resolv_N"/>
</dbReference>
<dbReference type="InterPro" id="IPR050639">
    <property type="entry name" value="SSR_resolvase"/>
</dbReference>
<dbReference type="CDD" id="cd00338">
    <property type="entry name" value="Ser_Recombinase"/>
    <property type="match status" value="1"/>
</dbReference>
<evidence type="ECO:0000313" key="4">
    <source>
        <dbReference type="EMBL" id="SDE17629.1"/>
    </source>
</evidence>
<dbReference type="InterPro" id="IPR036162">
    <property type="entry name" value="Resolvase-like_N_sf"/>
</dbReference>
<name>A0A1G7AS05_9PROT</name>
<dbReference type="Pfam" id="PF00239">
    <property type="entry name" value="Resolvase"/>
    <property type="match status" value="1"/>
</dbReference>
<dbReference type="SUPFAM" id="SSF53041">
    <property type="entry name" value="Resolvase-like"/>
    <property type="match status" value="1"/>
</dbReference>
<dbReference type="RefSeq" id="WP_090570115.1">
    <property type="nucleotide sequence ID" value="NZ_FMXZ01000024.1"/>
</dbReference>
<dbReference type="Gene3D" id="3.40.50.1390">
    <property type="entry name" value="Resolvase, N-terminal catalytic domain"/>
    <property type="match status" value="1"/>
</dbReference>
<gene>
    <name evidence="4" type="ORF">SAMN04487779_102120</name>
</gene>
<dbReference type="PANTHER" id="PTHR30461:SF2">
    <property type="entry name" value="SERINE RECOMBINASE PINE-RELATED"/>
    <property type="match status" value="1"/>
</dbReference>
<accession>A0A1G7AS05</accession>
<evidence type="ECO:0000259" key="3">
    <source>
        <dbReference type="PROSITE" id="PS51736"/>
    </source>
</evidence>
<evidence type="ECO:0000313" key="5">
    <source>
        <dbReference type="Proteomes" id="UP000198925"/>
    </source>
</evidence>
<proteinExistence type="predicted"/>
<evidence type="ECO:0000256" key="2">
    <source>
        <dbReference type="ARBA" id="ARBA00023172"/>
    </source>
</evidence>
<dbReference type="PANTHER" id="PTHR30461">
    <property type="entry name" value="DNA-INVERTASE FROM LAMBDOID PROPHAGE"/>
    <property type="match status" value="1"/>
</dbReference>
<keyword evidence="2" id="KW-0233">DNA recombination</keyword>
<protein>
    <submittedName>
        <fullName evidence="4">Site-specific DNA recombinase</fullName>
    </submittedName>
</protein>
<reference evidence="4 5" key="1">
    <citation type="submission" date="2016-10" db="EMBL/GenBank/DDBJ databases">
        <authorList>
            <person name="de Groot N.N."/>
        </authorList>
    </citation>
    <scope>NUCLEOTIDE SEQUENCE [LARGE SCALE GENOMIC DNA]</scope>
    <source>
        <strain evidence="4 5">CPCC 100156</strain>
    </source>
</reference>
<dbReference type="GO" id="GO:0000150">
    <property type="term" value="F:DNA strand exchange activity"/>
    <property type="evidence" value="ECO:0007669"/>
    <property type="project" value="InterPro"/>
</dbReference>
<keyword evidence="1" id="KW-0238">DNA-binding</keyword>
<dbReference type="OrthoDB" id="2290206at2"/>
<dbReference type="STRING" id="938405.SAMN02927895_04980"/>
<sequence length="258" mass="27275">MRTTTATPVQRPAPSSPDLTSRFVAYYRVSTERQGRSGLGLDAQREAVARHVAGGGEVIAEFQEVESGKRNDRPQLAAALAACRAQRATLLIAKLDRLARNARFLLGVVEGSGEGGVVFCDLPMVPPGPVGKFLVTQMAAVAELEAGLISQRTRAALGMAKTRGVVLGNPRLRAGTPDQARAAAAVKQQMSRARAADVLPYVEAARRAGAKTLRELAMALTARGVPAPAGGLAWHPMQVKRVIDTGRGPDIERRLASS</sequence>
<feature type="domain" description="Resolvase/invertase-type recombinase catalytic" evidence="3">
    <location>
        <begin position="22"/>
        <end position="164"/>
    </location>
</feature>
<dbReference type="PROSITE" id="PS51736">
    <property type="entry name" value="RECOMBINASES_3"/>
    <property type="match status" value="1"/>
</dbReference>
<dbReference type="EMBL" id="FMZX01000021">
    <property type="protein sequence ID" value="SDE17629.1"/>
    <property type="molecule type" value="Genomic_DNA"/>
</dbReference>
<keyword evidence="5" id="KW-1185">Reference proteome</keyword>
<dbReference type="AlphaFoldDB" id="A0A1G7AS05"/>
<evidence type="ECO:0000256" key="1">
    <source>
        <dbReference type="ARBA" id="ARBA00023125"/>
    </source>
</evidence>
<organism evidence="4 5">
    <name type="scientific">Belnapia rosea</name>
    <dbReference type="NCBI Taxonomy" id="938405"/>
    <lineage>
        <taxon>Bacteria</taxon>
        <taxon>Pseudomonadati</taxon>
        <taxon>Pseudomonadota</taxon>
        <taxon>Alphaproteobacteria</taxon>
        <taxon>Acetobacterales</taxon>
        <taxon>Roseomonadaceae</taxon>
        <taxon>Belnapia</taxon>
    </lineage>
</organism>